<name>C7M8T2_CAPOD</name>
<evidence type="ECO:0000313" key="1">
    <source>
        <dbReference type="EMBL" id="ACU93461.1"/>
    </source>
</evidence>
<dbReference type="Proteomes" id="UP000006650">
    <property type="component" value="Chromosome"/>
</dbReference>
<evidence type="ECO:0000313" key="2">
    <source>
        <dbReference type="Proteomes" id="UP000006650"/>
    </source>
</evidence>
<proteinExistence type="predicted"/>
<dbReference type="EMBL" id="CP001632">
    <property type="protein sequence ID" value="ACU93461.1"/>
    <property type="molecule type" value="Genomic_DNA"/>
</dbReference>
<organism evidence="1 2">
    <name type="scientific">Capnocytophaga ochracea (strain ATCC 27872 / DSM 7271 / CCUG 9716 / JCM 12966 / NCTC 12371 / SS31 / VPI 2845)</name>
    <name type="common">Bacteroides ochraceus</name>
    <dbReference type="NCBI Taxonomy" id="521097"/>
    <lineage>
        <taxon>Bacteria</taxon>
        <taxon>Pseudomonadati</taxon>
        <taxon>Bacteroidota</taxon>
        <taxon>Flavobacteriia</taxon>
        <taxon>Flavobacteriales</taxon>
        <taxon>Flavobacteriaceae</taxon>
        <taxon>Capnocytophaga</taxon>
    </lineage>
</organism>
<sequence>MVNHSTLAKFMAQKGDKNELCQSVFELKTKK</sequence>
<reference evidence="1 2" key="1">
    <citation type="journal article" date="2009" name="Stand. Genomic Sci.">
        <title>Complete genome sequence of Capnocytophaga ochracea type strain (VPI 2845).</title>
        <authorList>
            <person name="Mavrommatis K."/>
            <person name="Gronow S."/>
            <person name="Saunders E."/>
            <person name="Land M."/>
            <person name="Lapidus A."/>
            <person name="Copeland A."/>
            <person name="Glavina Del Rio T."/>
            <person name="Nolan M."/>
            <person name="Lucas S."/>
            <person name="Chen F."/>
            <person name="Tice H."/>
            <person name="Cheng J.F."/>
            <person name="Bruce D."/>
            <person name="Goodwin L."/>
            <person name="Pitluck S."/>
            <person name="Pati A."/>
            <person name="Ivanova N."/>
            <person name="Chen A."/>
            <person name="Palaniappan K."/>
            <person name="Chain P."/>
            <person name="Hauser L."/>
            <person name="Chang Y.J."/>
            <person name="Jeffries C.D."/>
            <person name="Brettin T."/>
            <person name="Detter J.C."/>
            <person name="Han C."/>
            <person name="Bristow J."/>
            <person name="Goker M."/>
            <person name="Rohde M."/>
            <person name="Eisen J.A."/>
            <person name="Markowitz V."/>
            <person name="Kyrpides N.C."/>
            <person name="Klenk H.P."/>
            <person name="Hugenholtz P."/>
        </authorList>
    </citation>
    <scope>NUCLEOTIDE SEQUENCE [LARGE SCALE GENOMIC DNA]</scope>
    <source>
        <strain evidence="2">ATCC 27872 / DSM 7271 / JCM 12966 / VPI 2845</strain>
    </source>
</reference>
<gene>
    <name evidence="1" type="ordered locus">Coch_1916</name>
</gene>
<accession>C7M8T2</accession>
<keyword evidence="2" id="KW-1185">Reference proteome</keyword>
<dbReference type="KEGG" id="coc:Coch_1916"/>
<dbReference type="AlphaFoldDB" id="C7M8T2"/>
<protein>
    <submittedName>
        <fullName evidence="1">Uncharacterized protein</fullName>
    </submittedName>
</protein>
<dbReference type="HOGENOM" id="CLU_3395693_0_0_10"/>